<proteinExistence type="predicted"/>
<organism evidence="11 12">
    <name type="scientific">Umezawaea tangerina</name>
    <dbReference type="NCBI Taxonomy" id="84725"/>
    <lineage>
        <taxon>Bacteria</taxon>
        <taxon>Bacillati</taxon>
        <taxon>Actinomycetota</taxon>
        <taxon>Actinomycetes</taxon>
        <taxon>Pseudonocardiales</taxon>
        <taxon>Pseudonocardiaceae</taxon>
        <taxon>Umezawaea</taxon>
    </lineage>
</organism>
<evidence type="ECO:0000256" key="8">
    <source>
        <dbReference type="SAM" id="MobiDB-lite"/>
    </source>
</evidence>
<keyword evidence="9" id="KW-1133">Transmembrane helix</keyword>
<dbReference type="EC" id="2.7.11.1" evidence="1"/>
<protein>
    <recommendedName>
        <fullName evidence="1">non-specific serine/threonine protein kinase</fullName>
        <ecNumber evidence="1">2.7.11.1</ecNumber>
    </recommendedName>
</protein>
<feature type="compositionally biased region" description="Polar residues" evidence="8">
    <location>
        <begin position="324"/>
        <end position="337"/>
    </location>
</feature>
<dbReference type="Pfam" id="PF00069">
    <property type="entry name" value="Pkinase"/>
    <property type="match status" value="1"/>
</dbReference>
<evidence type="ECO:0000313" key="12">
    <source>
        <dbReference type="Proteomes" id="UP000239494"/>
    </source>
</evidence>
<dbReference type="GO" id="GO:0004674">
    <property type="term" value="F:protein serine/threonine kinase activity"/>
    <property type="evidence" value="ECO:0007669"/>
    <property type="project" value="UniProtKB-KW"/>
</dbReference>
<evidence type="ECO:0000256" key="5">
    <source>
        <dbReference type="ARBA" id="ARBA00022777"/>
    </source>
</evidence>
<dbReference type="InterPro" id="IPR008271">
    <property type="entry name" value="Ser/Thr_kinase_AS"/>
</dbReference>
<dbReference type="Proteomes" id="UP000239494">
    <property type="component" value="Unassembled WGS sequence"/>
</dbReference>
<dbReference type="Gene3D" id="3.30.200.20">
    <property type="entry name" value="Phosphorylase Kinase, domain 1"/>
    <property type="match status" value="1"/>
</dbReference>
<evidence type="ECO:0000313" key="11">
    <source>
        <dbReference type="EMBL" id="PRY43640.1"/>
    </source>
</evidence>
<comment type="caution">
    <text evidence="11">The sequence shown here is derived from an EMBL/GenBank/DDBJ whole genome shotgun (WGS) entry which is preliminary data.</text>
</comment>
<keyword evidence="6 7" id="KW-0067">ATP-binding</keyword>
<dbReference type="PROSITE" id="PS50011">
    <property type="entry name" value="PROTEIN_KINASE_DOM"/>
    <property type="match status" value="1"/>
</dbReference>
<dbReference type="PROSITE" id="PS00108">
    <property type="entry name" value="PROTEIN_KINASE_ST"/>
    <property type="match status" value="1"/>
</dbReference>
<evidence type="ECO:0000256" key="3">
    <source>
        <dbReference type="ARBA" id="ARBA00022679"/>
    </source>
</evidence>
<keyword evidence="12" id="KW-1185">Reference proteome</keyword>
<evidence type="ECO:0000259" key="10">
    <source>
        <dbReference type="PROSITE" id="PS50011"/>
    </source>
</evidence>
<feature type="transmembrane region" description="Helical" evidence="9">
    <location>
        <begin position="294"/>
        <end position="315"/>
    </location>
</feature>
<keyword evidence="4 7" id="KW-0547">Nucleotide-binding</keyword>
<evidence type="ECO:0000256" key="1">
    <source>
        <dbReference type="ARBA" id="ARBA00012513"/>
    </source>
</evidence>
<dbReference type="SUPFAM" id="SSF56112">
    <property type="entry name" value="Protein kinase-like (PK-like)"/>
    <property type="match status" value="1"/>
</dbReference>
<evidence type="ECO:0000256" key="6">
    <source>
        <dbReference type="ARBA" id="ARBA00022840"/>
    </source>
</evidence>
<dbReference type="RefSeq" id="WP_146174738.1">
    <property type="nucleotide sequence ID" value="NZ_PVTF01000003.1"/>
</dbReference>
<feature type="binding site" evidence="7">
    <location>
        <position position="37"/>
    </location>
    <ligand>
        <name>ATP</name>
        <dbReference type="ChEBI" id="CHEBI:30616"/>
    </ligand>
</feature>
<dbReference type="AlphaFoldDB" id="A0A2T0TDB1"/>
<dbReference type="EMBL" id="PVTF01000003">
    <property type="protein sequence ID" value="PRY43640.1"/>
    <property type="molecule type" value="Genomic_DNA"/>
</dbReference>
<dbReference type="Gene3D" id="1.10.510.10">
    <property type="entry name" value="Transferase(Phosphotransferase) domain 1"/>
    <property type="match status" value="1"/>
</dbReference>
<evidence type="ECO:0000256" key="4">
    <source>
        <dbReference type="ARBA" id="ARBA00022741"/>
    </source>
</evidence>
<keyword evidence="2 11" id="KW-0723">Serine/threonine-protein kinase</keyword>
<gene>
    <name evidence="11" type="ORF">CLV43_103387</name>
</gene>
<accession>A0A2T0TDB1</accession>
<evidence type="ECO:0000256" key="7">
    <source>
        <dbReference type="PROSITE-ProRule" id="PRU10141"/>
    </source>
</evidence>
<dbReference type="OrthoDB" id="9762169at2"/>
<dbReference type="InterPro" id="IPR000719">
    <property type="entry name" value="Prot_kinase_dom"/>
</dbReference>
<feature type="domain" description="Protein kinase" evidence="10">
    <location>
        <begin position="8"/>
        <end position="273"/>
    </location>
</feature>
<dbReference type="SMART" id="SM00220">
    <property type="entry name" value="S_TKc"/>
    <property type="match status" value="1"/>
</dbReference>
<dbReference type="PANTHER" id="PTHR43289">
    <property type="entry name" value="MITOGEN-ACTIVATED PROTEIN KINASE KINASE KINASE 20-RELATED"/>
    <property type="match status" value="1"/>
</dbReference>
<keyword evidence="3" id="KW-0808">Transferase</keyword>
<keyword evidence="5 11" id="KW-0418">Kinase</keyword>
<name>A0A2T0TDB1_9PSEU</name>
<evidence type="ECO:0000256" key="9">
    <source>
        <dbReference type="SAM" id="Phobius"/>
    </source>
</evidence>
<dbReference type="InterPro" id="IPR017441">
    <property type="entry name" value="Protein_kinase_ATP_BS"/>
</dbReference>
<dbReference type="CDD" id="cd14014">
    <property type="entry name" value="STKc_PknB_like"/>
    <property type="match status" value="1"/>
</dbReference>
<dbReference type="PROSITE" id="PS00107">
    <property type="entry name" value="PROTEIN_KINASE_ATP"/>
    <property type="match status" value="1"/>
</dbReference>
<keyword evidence="9" id="KW-0812">Transmembrane</keyword>
<sequence>MNAVGGRYLLLGEIGAGAMGVVWRARDELLHREVAVKQLKLPDGDPAARELARTRAMREARIAARLQHPNAVGVYDVVVEDGLPWLVMEYLPSRSLAAVLAEHGPMNPAEAARIGGRVAAALAAAHRAGIVHRDVKPGNVLIGHEGTVKLTDFGISKAVGDGTLTEAGMISGTPAYLPPEVARGETPDARSDMFSLGATLYAMTEDRSPYGPTDNNLGLIYRAATGQIDRPMRSGPLTGPMTRLLATDPALRPTAAELVKLLAGTTSAPRSAVAVAAAPEPEPEPTKAKTRQKWLAPAVAAVVLAASVAGVLIYLPPANDTRNDSAANQGGATTTTPVDDGRPGDGQGPSTTGPAQAGLTAAKAANFVRDHYRSVGADPRKAWENLAPDYRPPIEQYQAFWGQWEKVTGNLVDVVTAENGFVVDIEVQFTEKGATSTETYRVGVQEFDGKPKIISSAKL</sequence>
<keyword evidence="9" id="KW-0472">Membrane</keyword>
<dbReference type="GO" id="GO:0005524">
    <property type="term" value="F:ATP binding"/>
    <property type="evidence" value="ECO:0007669"/>
    <property type="project" value="UniProtKB-UniRule"/>
</dbReference>
<dbReference type="InterPro" id="IPR011009">
    <property type="entry name" value="Kinase-like_dom_sf"/>
</dbReference>
<reference evidence="11 12" key="1">
    <citation type="submission" date="2018-03" db="EMBL/GenBank/DDBJ databases">
        <title>Genomic Encyclopedia of Archaeal and Bacterial Type Strains, Phase II (KMG-II): from individual species to whole genera.</title>
        <authorList>
            <person name="Goeker M."/>
        </authorList>
    </citation>
    <scope>NUCLEOTIDE SEQUENCE [LARGE SCALE GENOMIC DNA]</scope>
    <source>
        <strain evidence="11 12">DSM 44720</strain>
    </source>
</reference>
<evidence type="ECO:0000256" key="2">
    <source>
        <dbReference type="ARBA" id="ARBA00022527"/>
    </source>
</evidence>
<feature type="region of interest" description="Disordered" evidence="8">
    <location>
        <begin position="319"/>
        <end position="357"/>
    </location>
</feature>
<dbReference type="PANTHER" id="PTHR43289:SF6">
    <property type="entry name" value="SERINE_THREONINE-PROTEIN KINASE NEKL-3"/>
    <property type="match status" value="1"/>
</dbReference>